<feature type="domain" description="Response regulatory" evidence="5">
    <location>
        <begin position="1"/>
        <end position="56"/>
    </location>
</feature>
<evidence type="ECO:0000259" key="5">
    <source>
        <dbReference type="PROSITE" id="PS50110"/>
    </source>
</evidence>
<sequence>LKNIKKSFPDVGVIMTSDDHTSQADQIIQALQIGAIDYLPKPLLQDKEKAYRGFRLQLVTLLGLVRGRKSTRTVKRLQKKPAPSPDTDKTIISPSIEKEKSKPIGTLVVQPETGISFGPSPVQHDAAKTVPGSRNTSPVCIPFKFNVVAIGVSTGGPNALADLVPGLPNSLGVPILIVQHMPEMLTTSMAISLNKKSNHSVREGVDGIELEPNVIYLAPGGKHMTVNREKKPGSNQVKRYIGINNDPPVNSCRPAVDVLYRSLADAYDSGILAVIMTGMGMDGVKGIQMMKNKGCYCLTQTEETCVVYGMPRSVVDAKLSDEEVPLDMMAERITALVSTRGGTG</sequence>
<dbReference type="PANTHER" id="PTHR42872:SF3">
    <property type="entry name" value="PROTEIN-GLUTAMATE METHYLESTERASE_PROTEIN-GLUTAMINE GLUTAMINASE 1"/>
    <property type="match status" value="1"/>
</dbReference>
<feature type="non-terminal residue" evidence="7">
    <location>
        <position position="1"/>
    </location>
</feature>
<dbReference type="SUPFAM" id="SSF52172">
    <property type="entry name" value="CheY-like"/>
    <property type="match status" value="1"/>
</dbReference>
<dbReference type="InterPro" id="IPR008248">
    <property type="entry name" value="CheB-like"/>
</dbReference>
<gene>
    <name evidence="7" type="ORF">LCGC14_2910110</name>
</gene>
<dbReference type="PIRSF" id="PIRSF000876">
    <property type="entry name" value="RR_chemtxs_CheB"/>
    <property type="match status" value="1"/>
</dbReference>
<dbReference type="PANTHER" id="PTHR42872">
    <property type="entry name" value="PROTEIN-GLUTAMATE METHYLESTERASE/PROTEIN-GLUTAMINE GLUTAMINASE"/>
    <property type="match status" value="1"/>
</dbReference>
<feature type="region of interest" description="Disordered" evidence="4">
    <location>
        <begin position="72"/>
        <end position="91"/>
    </location>
</feature>
<dbReference type="EC" id="3.1.1.61" evidence="2"/>
<accession>A0A0F8ZZJ8</accession>
<evidence type="ECO:0000259" key="6">
    <source>
        <dbReference type="PROSITE" id="PS50122"/>
    </source>
</evidence>
<organism evidence="7">
    <name type="scientific">marine sediment metagenome</name>
    <dbReference type="NCBI Taxonomy" id="412755"/>
    <lineage>
        <taxon>unclassified sequences</taxon>
        <taxon>metagenomes</taxon>
        <taxon>ecological metagenomes</taxon>
    </lineage>
</organism>
<evidence type="ECO:0000256" key="1">
    <source>
        <dbReference type="ARBA" id="ARBA00022801"/>
    </source>
</evidence>
<dbReference type="GO" id="GO:0005737">
    <property type="term" value="C:cytoplasm"/>
    <property type="evidence" value="ECO:0007669"/>
    <property type="project" value="InterPro"/>
</dbReference>
<dbReference type="Pfam" id="PF01339">
    <property type="entry name" value="CheB_methylest"/>
    <property type="match status" value="1"/>
</dbReference>
<evidence type="ECO:0000256" key="4">
    <source>
        <dbReference type="SAM" id="MobiDB-lite"/>
    </source>
</evidence>
<dbReference type="GO" id="GO:0000156">
    <property type="term" value="F:phosphorelay response regulator activity"/>
    <property type="evidence" value="ECO:0007669"/>
    <property type="project" value="InterPro"/>
</dbReference>
<protein>
    <recommendedName>
        <fullName evidence="2">protein-glutamate methylesterase</fullName>
        <ecNumber evidence="2">3.1.1.61</ecNumber>
    </recommendedName>
</protein>
<evidence type="ECO:0000256" key="3">
    <source>
        <dbReference type="ARBA" id="ARBA00048267"/>
    </source>
</evidence>
<dbReference type="InterPro" id="IPR001789">
    <property type="entry name" value="Sig_transdc_resp-reg_receiver"/>
</dbReference>
<dbReference type="InterPro" id="IPR011006">
    <property type="entry name" value="CheY-like_superfamily"/>
</dbReference>
<dbReference type="SUPFAM" id="SSF52738">
    <property type="entry name" value="Methylesterase CheB, C-terminal domain"/>
    <property type="match status" value="1"/>
</dbReference>
<dbReference type="PROSITE" id="PS50110">
    <property type="entry name" value="RESPONSE_REGULATORY"/>
    <property type="match status" value="1"/>
</dbReference>
<dbReference type="CDD" id="cd16432">
    <property type="entry name" value="CheB_Rec"/>
    <property type="match status" value="1"/>
</dbReference>
<dbReference type="InterPro" id="IPR000673">
    <property type="entry name" value="Sig_transdc_resp-reg_Me-estase"/>
</dbReference>
<dbReference type="GO" id="GO:0006935">
    <property type="term" value="P:chemotaxis"/>
    <property type="evidence" value="ECO:0007669"/>
    <property type="project" value="InterPro"/>
</dbReference>
<dbReference type="EMBL" id="LAZR01057558">
    <property type="protein sequence ID" value="KKK71819.1"/>
    <property type="molecule type" value="Genomic_DNA"/>
</dbReference>
<dbReference type="AlphaFoldDB" id="A0A0F8ZZJ8"/>
<proteinExistence type="predicted"/>
<name>A0A0F8ZZJ8_9ZZZZ</name>
<dbReference type="CDD" id="cd00156">
    <property type="entry name" value="REC"/>
    <property type="match status" value="1"/>
</dbReference>
<evidence type="ECO:0000313" key="7">
    <source>
        <dbReference type="EMBL" id="KKK71819.1"/>
    </source>
</evidence>
<dbReference type="GO" id="GO:0008984">
    <property type="term" value="F:protein-glutamate methylesterase activity"/>
    <property type="evidence" value="ECO:0007669"/>
    <property type="project" value="UniProtKB-EC"/>
</dbReference>
<comment type="catalytic activity">
    <reaction evidence="3">
        <text>[protein]-L-glutamate 5-O-methyl ester + H2O = L-glutamyl-[protein] + methanol + H(+)</text>
        <dbReference type="Rhea" id="RHEA:23236"/>
        <dbReference type="Rhea" id="RHEA-COMP:10208"/>
        <dbReference type="Rhea" id="RHEA-COMP:10311"/>
        <dbReference type="ChEBI" id="CHEBI:15377"/>
        <dbReference type="ChEBI" id="CHEBI:15378"/>
        <dbReference type="ChEBI" id="CHEBI:17790"/>
        <dbReference type="ChEBI" id="CHEBI:29973"/>
        <dbReference type="ChEBI" id="CHEBI:82795"/>
        <dbReference type="EC" id="3.1.1.61"/>
    </reaction>
</comment>
<evidence type="ECO:0000256" key="2">
    <source>
        <dbReference type="ARBA" id="ARBA00039140"/>
    </source>
</evidence>
<dbReference type="Gene3D" id="3.40.50.180">
    <property type="entry name" value="Methylesterase CheB, C-terminal domain"/>
    <property type="match status" value="1"/>
</dbReference>
<keyword evidence="1" id="KW-0378">Hydrolase</keyword>
<dbReference type="InterPro" id="IPR035909">
    <property type="entry name" value="CheB_C"/>
</dbReference>
<comment type="caution">
    <text evidence="7">The sequence shown here is derived from an EMBL/GenBank/DDBJ whole genome shotgun (WGS) entry which is preliminary data.</text>
</comment>
<feature type="domain" description="CheB-type methylesterase" evidence="6">
    <location>
        <begin position="142"/>
        <end position="340"/>
    </location>
</feature>
<reference evidence="7" key="1">
    <citation type="journal article" date="2015" name="Nature">
        <title>Complex archaea that bridge the gap between prokaryotes and eukaryotes.</title>
        <authorList>
            <person name="Spang A."/>
            <person name="Saw J.H."/>
            <person name="Jorgensen S.L."/>
            <person name="Zaremba-Niedzwiedzka K."/>
            <person name="Martijn J."/>
            <person name="Lind A.E."/>
            <person name="van Eijk R."/>
            <person name="Schleper C."/>
            <person name="Guy L."/>
            <person name="Ettema T.J."/>
        </authorList>
    </citation>
    <scope>NUCLEOTIDE SEQUENCE</scope>
</reference>
<dbReference type="PROSITE" id="PS50122">
    <property type="entry name" value="CHEB"/>
    <property type="match status" value="1"/>
</dbReference>